<dbReference type="Gene3D" id="3.40.1280.10">
    <property type="match status" value="1"/>
</dbReference>
<dbReference type="SMART" id="SM00967">
    <property type="entry name" value="SpoU_sub_bind"/>
    <property type="match status" value="1"/>
</dbReference>
<name>A0ABY4CNN8_9BACL</name>
<keyword evidence="2" id="KW-0489">Methyltransferase</keyword>
<evidence type="ECO:0000256" key="2">
    <source>
        <dbReference type="ARBA" id="ARBA00022603"/>
    </source>
</evidence>
<comment type="similarity">
    <text evidence="1">Belongs to the class IV-like SAM-binding methyltransferase superfamily. RNA methyltransferase TrmH family.</text>
</comment>
<protein>
    <submittedName>
        <fullName evidence="6">23S rRNA (Guanosine(2251)-2'-O)-methyltransferase RlmB</fullName>
    </submittedName>
</protein>
<dbReference type="InterPro" id="IPR029064">
    <property type="entry name" value="Ribosomal_eL30-like_sf"/>
</dbReference>
<dbReference type="RefSeq" id="WP_347438564.1">
    <property type="nucleotide sequence ID" value="NZ_CP089291.1"/>
</dbReference>
<dbReference type="NCBIfam" id="TIGR00186">
    <property type="entry name" value="rRNA_methyl_3"/>
    <property type="match status" value="1"/>
</dbReference>
<proteinExistence type="inferred from homology"/>
<accession>A0ABY4CNN8</accession>
<dbReference type="CDD" id="cd18103">
    <property type="entry name" value="SpoU-like_RlmB"/>
    <property type="match status" value="1"/>
</dbReference>
<evidence type="ECO:0000256" key="1">
    <source>
        <dbReference type="ARBA" id="ARBA00007228"/>
    </source>
</evidence>
<dbReference type="SUPFAM" id="SSF55315">
    <property type="entry name" value="L30e-like"/>
    <property type="match status" value="1"/>
</dbReference>
<dbReference type="SUPFAM" id="SSF75217">
    <property type="entry name" value="alpha/beta knot"/>
    <property type="match status" value="1"/>
</dbReference>
<evidence type="ECO:0000256" key="4">
    <source>
        <dbReference type="SAM" id="MobiDB-lite"/>
    </source>
</evidence>
<dbReference type="Pfam" id="PF08032">
    <property type="entry name" value="SpoU_sub_bind"/>
    <property type="match status" value="1"/>
</dbReference>
<dbReference type="PANTHER" id="PTHR46429:SF1">
    <property type="entry name" value="23S RRNA (GUANOSINE-2'-O-)-METHYLTRANSFERASE RLMB"/>
    <property type="match status" value="1"/>
</dbReference>
<dbReference type="InterPro" id="IPR013123">
    <property type="entry name" value="SpoU_subst-bd"/>
</dbReference>
<evidence type="ECO:0000313" key="7">
    <source>
        <dbReference type="Proteomes" id="UP000830167"/>
    </source>
</evidence>
<dbReference type="InterPro" id="IPR004441">
    <property type="entry name" value="rRNA_MeTrfase_TrmH"/>
</dbReference>
<dbReference type="InterPro" id="IPR029026">
    <property type="entry name" value="tRNA_m1G_MTases_N"/>
</dbReference>
<gene>
    <name evidence="6" type="primary">rlmB</name>
    <name evidence="6" type="ORF">LSG31_06445</name>
</gene>
<dbReference type="InterPro" id="IPR001537">
    <property type="entry name" value="SpoU_MeTrfase"/>
</dbReference>
<feature type="domain" description="RNA 2-O ribose methyltransferase substrate binding" evidence="5">
    <location>
        <begin position="59"/>
        <end position="134"/>
    </location>
</feature>
<organism evidence="6 7">
    <name type="scientific">Fodinisporobacter ferrooxydans</name>
    <dbReference type="NCBI Taxonomy" id="2901836"/>
    <lineage>
        <taxon>Bacteria</taxon>
        <taxon>Bacillati</taxon>
        <taxon>Bacillota</taxon>
        <taxon>Bacilli</taxon>
        <taxon>Bacillales</taxon>
        <taxon>Alicyclobacillaceae</taxon>
        <taxon>Fodinisporobacter</taxon>
    </lineage>
</organism>
<dbReference type="InterPro" id="IPR029028">
    <property type="entry name" value="Alpha/beta_knot_MTases"/>
</dbReference>
<dbReference type="Proteomes" id="UP000830167">
    <property type="component" value="Chromosome"/>
</dbReference>
<evidence type="ECO:0000313" key="6">
    <source>
        <dbReference type="EMBL" id="UOF91874.1"/>
    </source>
</evidence>
<feature type="region of interest" description="Disordered" evidence="4">
    <location>
        <begin position="1"/>
        <end position="56"/>
    </location>
</feature>
<dbReference type="PANTHER" id="PTHR46429">
    <property type="entry name" value="23S RRNA (GUANOSINE-2'-O-)-METHYLTRANSFERASE RLMB"/>
    <property type="match status" value="1"/>
</dbReference>
<dbReference type="Pfam" id="PF00588">
    <property type="entry name" value="SpoU_methylase"/>
    <property type="match status" value="1"/>
</dbReference>
<feature type="compositionally biased region" description="Polar residues" evidence="4">
    <location>
        <begin position="28"/>
        <end position="47"/>
    </location>
</feature>
<dbReference type="EMBL" id="CP089291">
    <property type="protein sequence ID" value="UOF91874.1"/>
    <property type="molecule type" value="Genomic_DNA"/>
</dbReference>
<evidence type="ECO:0000259" key="5">
    <source>
        <dbReference type="SMART" id="SM00967"/>
    </source>
</evidence>
<keyword evidence="7" id="KW-1185">Reference proteome</keyword>
<keyword evidence="3" id="KW-0808">Transferase</keyword>
<sequence>MSRQQKRTFGSTGRRGRGNNKQSRPRPTISNTRQNAGKPMQTQTSARVQVADESREQEMIVGRRPVIEALKANTTLNKILMAEGVETGSVVEILSKAKERSIIVQRVPRKKLDQLAPDTNHQGVLAYMAAKEYVDVEDLIEIARSSDKPGLIVVLDEIEDPHNLGSILRSADGAGAHGVVISKRRSAPLTATVSKASAGAIEHMPVARVASISQAIQQLQKAGFWAVGTDVETNKRYDQIRYEGPTVLVIGNEGKGLSRLVKERCDFLVKLPMLGQVQSLNAGVAAGILLYEIVRQRFQA</sequence>
<reference evidence="6" key="1">
    <citation type="submission" date="2021-12" db="EMBL/GenBank/DDBJ databases">
        <title>Alicyclobacillaceae gen. nov., sp. nov., isolated from chalcocite enrichment system.</title>
        <authorList>
            <person name="Jiang Z."/>
        </authorList>
    </citation>
    <scope>NUCLEOTIDE SEQUENCE</scope>
    <source>
        <strain evidence="6">MYW30-H2</strain>
    </source>
</reference>
<dbReference type="Gene3D" id="3.30.1330.30">
    <property type="match status" value="1"/>
</dbReference>
<evidence type="ECO:0000256" key="3">
    <source>
        <dbReference type="ARBA" id="ARBA00022679"/>
    </source>
</evidence>